<accession>A0A0P0AIX6</accession>
<dbReference type="AlphaFoldDB" id="A0A0P0AIX6"/>
<sequence length="117" mass="12778">MHPPVGGARTDPLTVAGFSELVADMDEIIADVLGDGEFGYLDRTGRQVGNAAVIVEEGVERMEAGALDRYRTIACRKAELQPLDRKGAFLDSDGQVWRIDGIHADDGDWITFYVVPE</sequence>
<proteinExistence type="predicted"/>
<organism evidence="1">
    <name type="scientific">Pseudomonas aeruginosa</name>
    <dbReference type="NCBI Taxonomy" id="287"/>
    <lineage>
        <taxon>Bacteria</taxon>
        <taxon>Pseudomonadati</taxon>
        <taxon>Pseudomonadota</taxon>
        <taxon>Gammaproteobacteria</taxon>
        <taxon>Pseudomonadales</taxon>
        <taxon>Pseudomonadaceae</taxon>
        <taxon>Pseudomonas</taxon>
    </lineage>
</organism>
<gene>
    <name evidence="1" type="ORF">CCBH4851_00701</name>
</gene>
<name>A0A0P0AIX6_PSEAI</name>
<evidence type="ECO:0000313" key="1">
    <source>
        <dbReference type="EMBL" id="ALI59399.1"/>
    </source>
</evidence>
<protein>
    <submittedName>
        <fullName evidence="1">Uncharacterized protein</fullName>
    </submittedName>
</protein>
<reference evidence="1" key="1">
    <citation type="submission" date="2015-08" db="EMBL/GenBank/DDBJ databases">
        <title>Pseudomonas aeruginosa strain CCBH4851 chromosome region.</title>
        <authorList>
            <person name="Silveira M.C."/>
            <person name="Carvalho-Assef A.P.D."/>
            <person name="Albano R.M."/>
        </authorList>
    </citation>
    <scope>NUCLEOTIDE SEQUENCE</scope>
    <source>
        <strain evidence="1">CCBH4851</strain>
    </source>
</reference>
<dbReference type="EMBL" id="KT454971">
    <property type="protein sequence ID" value="ALI59399.1"/>
    <property type="molecule type" value="Genomic_DNA"/>
</dbReference>